<keyword evidence="6 11" id="KW-0418">Kinase</keyword>
<dbReference type="SUPFAM" id="SSF55874">
    <property type="entry name" value="ATPase domain of HSP90 chaperone/DNA topoisomerase II/histidine kinase"/>
    <property type="match status" value="1"/>
</dbReference>
<dbReference type="OrthoDB" id="9784218at2"/>
<dbReference type="PANTHER" id="PTHR43065">
    <property type="entry name" value="SENSOR HISTIDINE KINASE"/>
    <property type="match status" value="1"/>
</dbReference>
<keyword evidence="12" id="KW-1185">Reference proteome</keyword>
<evidence type="ECO:0000313" key="12">
    <source>
        <dbReference type="Proteomes" id="UP000254889"/>
    </source>
</evidence>
<dbReference type="InterPro" id="IPR036890">
    <property type="entry name" value="HATPase_C_sf"/>
</dbReference>
<evidence type="ECO:0000256" key="9">
    <source>
        <dbReference type="SAM" id="Phobius"/>
    </source>
</evidence>
<dbReference type="PRINTS" id="PR00344">
    <property type="entry name" value="BCTRLSENSOR"/>
</dbReference>
<evidence type="ECO:0000313" key="11">
    <source>
        <dbReference type="EMBL" id="AXK82836.1"/>
    </source>
</evidence>
<dbReference type="RefSeq" id="WP_115693215.1">
    <property type="nucleotide sequence ID" value="NZ_CP031417.1"/>
</dbReference>
<evidence type="ECO:0000256" key="7">
    <source>
        <dbReference type="ARBA" id="ARBA00022840"/>
    </source>
</evidence>
<dbReference type="GO" id="GO:0005524">
    <property type="term" value="F:ATP binding"/>
    <property type="evidence" value="ECO:0007669"/>
    <property type="project" value="UniProtKB-KW"/>
</dbReference>
<accession>A0A346A0Y9</accession>
<keyword evidence="8" id="KW-0902">Two-component regulatory system</keyword>
<keyword evidence="3" id="KW-0597">Phosphoprotein</keyword>
<dbReference type="InterPro" id="IPR003594">
    <property type="entry name" value="HATPase_dom"/>
</dbReference>
<keyword evidence="9" id="KW-1133">Transmembrane helix</keyword>
<dbReference type="SMART" id="SM00387">
    <property type="entry name" value="HATPase_c"/>
    <property type="match status" value="1"/>
</dbReference>
<keyword evidence="5" id="KW-0547">Nucleotide-binding</keyword>
<keyword evidence="4" id="KW-0808">Transferase</keyword>
<evidence type="ECO:0000256" key="2">
    <source>
        <dbReference type="ARBA" id="ARBA00012438"/>
    </source>
</evidence>
<gene>
    <name evidence="11" type="ORF">DW352_21310</name>
</gene>
<dbReference type="InterPro" id="IPR004358">
    <property type="entry name" value="Sig_transdc_His_kin-like_C"/>
</dbReference>
<proteinExistence type="predicted"/>
<dbReference type="Gene3D" id="1.10.287.130">
    <property type="match status" value="1"/>
</dbReference>
<dbReference type="Proteomes" id="UP000254889">
    <property type="component" value="Chromosome"/>
</dbReference>
<sequence>MSEPAGEASVQSAPRRGRPARLGLSGKLLFLTVLFVMLAEILIYVPSIANFRLNWLNDRLAAAHTAALVLDAAPSGMVPESLAKQILDSIGARAVAIKMGSQRRLLAASDLPSQIKTDIDMRDIRWWRAIAHAFKTLFIDEPDDLMRVVGPAPMRGDFLEIVLDEGPLRRAMVTFSINILLLSLAISGISAMLVFFALHYLLVRPMERLTSNMVAFRADPENPARIIDSSGRNDEIGTAEEELAAMQRELATMLHQQSRLAALGLAVSKINHDLRNLLASAQLFSDQLSTLPDPKVQRFAPKLMRAIERAIAFCQSTLSYGGAHEPPPERKTIQLEQLIDEVHEALGLGLDVPIRWIVAVERGLTVDADHDQLFRVLVNITRNAMQALDARGTRDPARDQIRITGRREGSVAVIEVSDTGPGVPEKARAHLFQAFQGSTRPGGSGLGLAIAAELVRAHGGEIHLVPGTIGATFRITIPDRAVDLTARRGERASA</sequence>
<organism evidence="11 12">
    <name type="scientific">Pseudolabrys taiwanensis</name>
    <dbReference type="NCBI Taxonomy" id="331696"/>
    <lineage>
        <taxon>Bacteria</taxon>
        <taxon>Pseudomonadati</taxon>
        <taxon>Pseudomonadota</taxon>
        <taxon>Alphaproteobacteria</taxon>
        <taxon>Hyphomicrobiales</taxon>
        <taxon>Xanthobacteraceae</taxon>
        <taxon>Pseudolabrys</taxon>
    </lineage>
</organism>
<dbReference type="PROSITE" id="PS50109">
    <property type="entry name" value="HIS_KIN"/>
    <property type="match status" value="1"/>
</dbReference>
<evidence type="ECO:0000256" key="3">
    <source>
        <dbReference type="ARBA" id="ARBA00022553"/>
    </source>
</evidence>
<dbReference type="EMBL" id="CP031417">
    <property type="protein sequence ID" value="AXK82836.1"/>
    <property type="molecule type" value="Genomic_DNA"/>
</dbReference>
<reference evidence="11 12" key="1">
    <citation type="submission" date="2018-07" db="EMBL/GenBank/DDBJ databases">
        <authorList>
            <person name="Quirk P.G."/>
            <person name="Krulwich T.A."/>
        </authorList>
    </citation>
    <scope>NUCLEOTIDE SEQUENCE [LARGE SCALE GENOMIC DNA]</scope>
    <source>
        <strain evidence="11 12">CC-BB4</strain>
    </source>
</reference>
<dbReference type="Gene3D" id="3.30.565.10">
    <property type="entry name" value="Histidine kinase-like ATPase, C-terminal domain"/>
    <property type="match status" value="1"/>
</dbReference>
<dbReference type="KEGG" id="ptaw:DW352_21310"/>
<evidence type="ECO:0000256" key="1">
    <source>
        <dbReference type="ARBA" id="ARBA00000085"/>
    </source>
</evidence>
<evidence type="ECO:0000256" key="8">
    <source>
        <dbReference type="ARBA" id="ARBA00023012"/>
    </source>
</evidence>
<feature type="transmembrane region" description="Helical" evidence="9">
    <location>
        <begin position="28"/>
        <end position="49"/>
    </location>
</feature>
<evidence type="ECO:0000256" key="6">
    <source>
        <dbReference type="ARBA" id="ARBA00022777"/>
    </source>
</evidence>
<keyword evidence="9" id="KW-0472">Membrane</keyword>
<evidence type="ECO:0000259" key="10">
    <source>
        <dbReference type="PROSITE" id="PS50109"/>
    </source>
</evidence>
<name>A0A346A0Y9_9HYPH</name>
<dbReference type="Pfam" id="PF02518">
    <property type="entry name" value="HATPase_c"/>
    <property type="match status" value="1"/>
</dbReference>
<dbReference type="AlphaFoldDB" id="A0A346A0Y9"/>
<dbReference type="PANTHER" id="PTHR43065:SF10">
    <property type="entry name" value="PEROXIDE STRESS-ACTIVATED HISTIDINE KINASE MAK3"/>
    <property type="match status" value="1"/>
</dbReference>
<dbReference type="EC" id="2.7.13.3" evidence="2"/>
<protein>
    <recommendedName>
        <fullName evidence="2">histidine kinase</fullName>
        <ecNumber evidence="2">2.7.13.3</ecNumber>
    </recommendedName>
</protein>
<comment type="catalytic activity">
    <reaction evidence="1">
        <text>ATP + protein L-histidine = ADP + protein N-phospho-L-histidine.</text>
        <dbReference type="EC" id="2.7.13.3"/>
    </reaction>
</comment>
<dbReference type="CDD" id="cd00075">
    <property type="entry name" value="HATPase"/>
    <property type="match status" value="1"/>
</dbReference>
<evidence type="ECO:0000256" key="5">
    <source>
        <dbReference type="ARBA" id="ARBA00022741"/>
    </source>
</evidence>
<feature type="domain" description="Histidine kinase" evidence="10">
    <location>
        <begin position="269"/>
        <end position="481"/>
    </location>
</feature>
<keyword evidence="7" id="KW-0067">ATP-binding</keyword>
<feature type="transmembrane region" description="Helical" evidence="9">
    <location>
        <begin position="179"/>
        <end position="202"/>
    </location>
</feature>
<evidence type="ECO:0000256" key="4">
    <source>
        <dbReference type="ARBA" id="ARBA00022679"/>
    </source>
</evidence>
<keyword evidence="9" id="KW-0812">Transmembrane</keyword>
<dbReference type="GO" id="GO:0004673">
    <property type="term" value="F:protein histidine kinase activity"/>
    <property type="evidence" value="ECO:0007669"/>
    <property type="project" value="UniProtKB-EC"/>
</dbReference>
<dbReference type="InterPro" id="IPR005467">
    <property type="entry name" value="His_kinase_dom"/>
</dbReference>
<dbReference type="GO" id="GO:0000160">
    <property type="term" value="P:phosphorelay signal transduction system"/>
    <property type="evidence" value="ECO:0007669"/>
    <property type="project" value="UniProtKB-KW"/>
</dbReference>